<keyword evidence="1" id="KW-0175">Coiled coil</keyword>
<keyword evidence="4" id="KW-1185">Reference proteome</keyword>
<evidence type="ECO:0000313" key="3">
    <source>
        <dbReference type="EMBL" id="KAK3103454.1"/>
    </source>
</evidence>
<reference evidence="3" key="1">
    <citation type="submission" date="2019-08" db="EMBL/GenBank/DDBJ databases">
        <title>The improved chromosome-level genome for the pearl oyster Pinctada fucata martensii using PacBio sequencing and Hi-C.</title>
        <authorList>
            <person name="Zheng Z."/>
        </authorList>
    </citation>
    <scope>NUCLEOTIDE SEQUENCE</scope>
    <source>
        <strain evidence="3">ZZ-2019</strain>
        <tissue evidence="3">Adductor muscle</tissue>
    </source>
</reference>
<proteinExistence type="predicted"/>
<name>A0AA89C720_PINIB</name>
<evidence type="ECO:0008006" key="5">
    <source>
        <dbReference type="Google" id="ProtNLM"/>
    </source>
</evidence>
<feature type="region of interest" description="Disordered" evidence="2">
    <location>
        <begin position="116"/>
        <end position="136"/>
    </location>
</feature>
<feature type="coiled-coil region" evidence="1">
    <location>
        <begin position="1205"/>
        <end position="1278"/>
    </location>
</feature>
<evidence type="ECO:0000256" key="1">
    <source>
        <dbReference type="SAM" id="Coils"/>
    </source>
</evidence>
<dbReference type="EMBL" id="VSWD01000005">
    <property type="protein sequence ID" value="KAK3103454.1"/>
    <property type="molecule type" value="Genomic_DNA"/>
</dbReference>
<comment type="caution">
    <text evidence="3">The sequence shown here is derived from an EMBL/GenBank/DDBJ whole genome shotgun (WGS) entry which is preliminary data.</text>
</comment>
<sequence length="1311" mass="152419">MKSQGYPLIDIGKQLQEEYKAVIDGDVSCGAALCRLSKRCKEEKEFLLSHVKSESGSTSVLVVENSRLARQQLLLGDEADFPSAAISVGLAERIHEYKSDRLMDWDRIRTERLEQQHLEDRKGRKQRRTPKDETDMDTLEEFGIVNAQGEYVSEIVKKHLYEREALIQMLQGRESAIKKADAKSMRQEERYKQLKILRNQHRNWKSSSSPDPEVVLRILLEAVGLYYENRKIELQESSPKISEEETNASVLADLHQRQEVEFNIKIQELHSKSKEEVLHLIVKENKTRRLEHFDNIAYVILGTLEITEDEKEYMQALEEKYNTLRERVIVMGLRDEKGVDWKRLPDKEKKKEIKERKKQEVKIRGEGNYRELEELIGPRGKAKMLPSLRKLMGEEKGEFTSRFAQQRETGTIYDEAVQGSFDHVNILADLTSRLDSEQEALLGWLKQSDTKSLPIKVQRLKILRLRLETYACKAEEDFEVAARFVGLLERAEASLHGRHMSDNTRQQELATRRSNLRRKRLLDNDMYERKTDKMPNPSSGDLIGWQAAYLRQVILRHDEEREQLLQYLQDETMDDLTEAATMMSSEEKKLRLAELHAKRRKLDLHKSGDQEENICILEEAVAIRFVCRRQEIEQQTRRSPGKDDVIIALLRELQEEQDKEIASILEGIVNLDESELENLRSKEKDSRDSQELTNVFVILTQSEGKAHEKQLIKALTKKYEALQETLIREALGHKHGRKEWDKKSARDKEQMIATVKQQITEMRTAGNNVGLIEVQGGLKWERTVTGLMGMGRHEFLQLASASEGENLLSEEDGVPTDKMYNALGDLWMRFAEEKKHLLQKLKEVDFCSNSTQSNLTGLQEEYMSDIDQQIHTVRLWREELLCYRDNKFTVTSLLVGVAERQRTDGRPRLTGDKTRYENLATSRLDPDVKSVSTFTFKDQVARGPTTTEQMNSAVELLESKHQAEQEFFTRLLSSSPDKALVEELLPLSQQQRKDKLQAISDQRQDVPIERSKEHQVFFEKGLTVKREICRHRMSEESKAEASDSQVHRLLMGELIFAQNMEAEKLLTEFANMNEEDLCTLQAKLISDRKLNVAENVVVVVFSPGLILDGSTEADLLEALDGKYDALRDKLLADALMKQYGEAEWQRMSDLERQKKLAELKLKQKKLRREGKMDELAHILGDAFENQETLKRLMGDTKEEQERKMKERLQKRKQRLAKGMSEEECNKLEEEEIAQEEEEEKKKRRNILLDLEHRYEEEKAELLRQMEEGEDRLSREKSRQLKLMKLRRDERKARDEDKFDSAALVLGLAEEN</sequence>
<accession>A0AA89C720</accession>
<evidence type="ECO:0000256" key="2">
    <source>
        <dbReference type="SAM" id="MobiDB-lite"/>
    </source>
</evidence>
<protein>
    <recommendedName>
        <fullName evidence="5">Trichohyalin-like</fullName>
    </recommendedName>
</protein>
<organism evidence="3 4">
    <name type="scientific">Pinctada imbricata</name>
    <name type="common">Atlantic pearl-oyster</name>
    <name type="synonym">Pinctada martensii</name>
    <dbReference type="NCBI Taxonomy" id="66713"/>
    <lineage>
        <taxon>Eukaryota</taxon>
        <taxon>Metazoa</taxon>
        <taxon>Spiralia</taxon>
        <taxon>Lophotrochozoa</taxon>
        <taxon>Mollusca</taxon>
        <taxon>Bivalvia</taxon>
        <taxon>Autobranchia</taxon>
        <taxon>Pteriomorphia</taxon>
        <taxon>Pterioida</taxon>
        <taxon>Pterioidea</taxon>
        <taxon>Pteriidae</taxon>
        <taxon>Pinctada</taxon>
    </lineage>
</organism>
<dbReference type="Proteomes" id="UP001186944">
    <property type="component" value="Unassembled WGS sequence"/>
</dbReference>
<evidence type="ECO:0000313" key="4">
    <source>
        <dbReference type="Proteomes" id="UP001186944"/>
    </source>
</evidence>
<gene>
    <name evidence="3" type="ORF">FSP39_019371</name>
</gene>